<evidence type="ECO:0000313" key="2">
    <source>
        <dbReference type="EMBL" id="QHS89235.1"/>
    </source>
</evidence>
<protein>
    <recommendedName>
        <fullName evidence="3">TLC domain-containing protein</fullName>
    </recommendedName>
</protein>
<proteinExistence type="predicted"/>
<organism evidence="2">
    <name type="scientific">viral metagenome</name>
    <dbReference type="NCBI Taxonomy" id="1070528"/>
    <lineage>
        <taxon>unclassified sequences</taxon>
        <taxon>metagenomes</taxon>
        <taxon>organismal metagenomes</taxon>
    </lineage>
</organism>
<dbReference type="AlphaFoldDB" id="A0A6C0BAF1"/>
<keyword evidence="1" id="KW-0812">Transmembrane</keyword>
<keyword evidence="1" id="KW-0472">Membrane</keyword>
<name>A0A6C0BAF1_9ZZZZ</name>
<feature type="transmembrane region" description="Helical" evidence="1">
    <location>
        <begin position="56"/>
        <end position="73"/>
    </location>
</feature>
<keyword evidence="1" id="KW-1133">Transmembrane helix</keyword>
<sequence>MERKITLLSSFIFLTNSFIAAHFNYMLYSVLFFILFLTSILFRLNKNIFTYTLDKLFVYAIILYGGYMFYMKYPSIHTLISFLIISTFFSVVFIYEYGYLTKQYCFDNDSVLSETYHALLHIISSIGHSLIMIS</sequence>
<reference evidence="2" key="1">
    <citation type="journal article" date="2020" name="Nature">
        <title>Giant virus diversity and host interactions through global metagenomics.</title>
        <authorList>
            <person name="Schulz F."/>
            <person name="Roux S."/>
            <person name="Paez-Espino D."/>
            <person name="Jungbluth S."/>
            <person name="Walsh D.A."/>
            <person name="Denef V.J."/>
            <person name="McMahon K.D."/>
            <person name="Konstantinidis K.T."/>
            <person name="Eloe-Fadrosh E.A."/>
            <person name="Kyrpides N.C."/>
            <person name="Woyke T."/>
        </authorList>
    </citation>
    <scope>NUCLEOTIDE SEQUENCE</scope>
    <source>
        <strain evidence="2">GVMAG-M-3300010158-60</strain>
    </source>
</reference>
<feature type="transmembrane region" description="Helical" evidence="1">
    <location>
        <begin position="27"/>
        <end position="44"/>
    </location>
</feature>
<accession>A0A6C0BAF1</accession>
<dbReference type="EMBL" id="MN739107">
    <property type="protein sequence ID" value="QHS89235.1"/>
    <property type="molecule type" value="Genomic_DNA"/>
</dbReference>
<evidence type="ECO:0000256" key="1">
    <source>
        <dbReference type="SAM" id="Phobius"/>
    </source>
</evidence>
<evidence type="ECO:0008006" key="3">
    <source>
        <dbReference type="Google" id="ProtNLM"/>
    </source>
</evidence>
<feature type="transmembrane region" description="Helical" evidence="1">
    <location>
        <begin position="79"/>
        <end position="100"/>
    </location>
</feature>